<protein>
    <submittedName>
        <fullName evidence="2">YfaZ family protein</fullName>
    </submittedName>
</protein>
<proteinExistence type="predicted"/>
<dbReference type="Proteomes" id="UP001164472">
    <property type="component" value="Chromosome"/>
</dbReference>
<keyword evidence="1" id="KW-0732">Signal</keyword>
<organism evidence="2 3">
    <name type="scientific">Alkalimarinus sediminis</name>
    <dbReference type="NCBI Taxonomy" id="1632866"/>
    <lineage>
        <taxon>Bacteria</taxon>
        <taxon>Pseudomonadati</taxon>
        <taxon>Pseudomonadota</taxon>
        <taxon>Gammaproteobacteria</taxon>
        <taxon>Alteromonadales</taxon>
        <taxon>Alteromonadaceae</taxon>
        <taxon>Alkalimarinus</taxon>
    </lineage>
</organism>
<dbReference type="Pfam" id="PF07437">
    <property type="entry name" value="YfaZ"/>
    <property type="match status" value="1"/>
</dbReference>
<evidence type="ECO:0000313" key="2">
    <source>
        <dbReference type="EMBL" id="UZW73464.1"/>
    </source>
</evidence>
<evidence type="ECO:0000256" key="1">
    <source>
        <dbReference type="SAM" id="SignalP"/>
    </source>
</evidence>
<dbReference type="KEGG" id="asem:NNL22_10430"/>
<feature type="chain" id="PRO_5038899683" evidence="1">
    <location>
        <begin position="26"/>
        <end position="189"/>
    </location>
</feature>
<reference evidence="2" key="1">
    <citation type="submission" date="2022-07" db="EMBL/GenBank/DDBJ databases">
        <title>Alkalimarinus sp. nov., isolated from gut of a Alitta virens.</title>
        <authorList>
            <person name="Yang A.I."/>
            <person name="Shin N.-R."/>
        </authorList>
    </citation>
    <scope>NUCLEOTIDE SEQUENCE</scope>
    <source>
        <strain evidence="2">FA028</strain>
    </source>
</reference>
<accession>A0A9E8HFG0</accession>
<dbReference type="EMBL" id="CP101527">
    <property type="protein sequence ID" value="UZW73464.1"/>
    <property type="molecule type" value="Genomic_DNA"/>
</dbReference>
<dbReference type="InterPro" id="IPR009998">
    <property type="entry name" value="YfaZ"/>
</dbReference>
<sequence>MKASKLLLATSIIVPLMAGSTLANASDVSLRISNDSVHTQVNLSPNNSNIDLGAGYMYHEGSRHIINLDLHAKGQTAIGNLPTTAGIGVQATGYDDKRIDGGALGLGGFARLNIPSVPGLAFEGALHYAPSILSFGDSDDLTRVRAQVNYRVIQNADVFLGYHYLNTDLDGGSDVTLDKGIFAGMKLLF</sequence>
<dbReference type="RefSeq" id="WP_251809605.1">
    <property type="nucleotide sequence ID" value="NZ_CP101527.1"/>
</dbReference>
<name>A0A9E8HFG0_9ALTE</name>
<dbReference type="AlphaFoldDB" id="A0A9E8HFG0"/>
<gene>
    <name evidence="2" type="ORF">NNL22_10430</name>
</gene>
<evidence type="ECO:0000313" key="3">
    <source>
        <dbReference type="Proteomes" id="UP001164472"/>
    </source>
</evidence>
<keyword evidence="3" id="KW-1185">Reference proteome</keyword>
<feature type="signal peptide" evidence="1">
    <location>
        <begin position="1"/>
        <end position="25"/>
    </location>
</feature>